<proteinExistence type="predicted"/>
<evidence type="ECO:0000259" key="3">
    <source>
        <dbReference type="Pfam" id="PF02018"/>
    </source>
</evidence>
<dbReference type="Pfam" id="PF02018">
    <property type="entry name" value="CBM_4_9"/>
    <property type="match status" value="1"/>
</dbReference>
<feature type="domain" description="CBM-cenC" evidence="3">
    <location>
        <begin position="97"/>
        <end position="191"/>
    </location>
</feature>
<name>A0A7W9SV24_ARMRO</name>
<dbReference type="InterPro" id="IPR008979">
    <property type="entry name" value="Galactose-bd-like_sf"/>
</dbReference>
<dbReference type="RefSeq" id="WP_184201852.1">
    <property type="nucleotide sequence ID" value="NZ_JACHGW010000004.1"/>
</dbReference>
<feature type="region of interest" description="Disordered" evidence="2">
    <location>
        <begin position="32"/>
        <end position="65"/>
    </location>
</feature>
<comment type="caution">
    <text evidence="4">The sequence shown here is derived from an EMBL/GenBank/DDBJ whole genome shotgun (WGS) entry which is preliminary data.</text>
</comment>
<dbReference type="GO" id="GO:0016798">
    <property type="term" value="F:hydrolase activity, acting on glycosyl bonds"/>
    <property type="evidence" value="ECO:0007669"/>
    <property type="project" value="InterPro"/>
</dbReference>
<evidence type="ECO:0000256" key="2">
    <source>
        <dbReference type="SAM" id="MobiDB-lite"/>
    </source>
</evidence>
<organism evidence="4 5">
    <name type="scientific">Armatimonas rosea</name>
    <dbReference type="NCBI Taxonomy" id="685828"/>
    <lineage>
        <taxon>Bacteria</taxon>
        <taxon>Bacillati</taxon>
        <taxon>Armatimonadota</taxon>
        <taxon>Armatimonadia</taxon>
        <taxon>Armatimonadales</taxon>
        <taxon>Armatimonadaceae</taxon>
        <taxon>Armatimonas</taxon>
    </lineage>
</organism>
<accession>A0A7W9SV24</accession>
<dbReference type="SUPFAM" id="SSF49785">
    <property type="entry name" value="Galactose-binding domain-like"/>
    <property type="match status" value="1"/>
</dbReference>
<protein>
    <recommendedName>
        <fullName evidence="3">CBM-cenC domain-containing protein</fullName>
    </recommendedName>
</protein>
<keyword evidence="1" id="KW-0378">Hydrolase</keyword>
<evidence type="ECO:0000256" key="1">
    <source>
        <dbReference type="ARBA" id="ARBA00022801"/>
    </source>
</evidence>
<dbReference type="Gene3D" id="2.60.120.260">
    <property type="entry name" value="Galactose-binding domain-like"/>
    <property type="match status" value="1"/>
</dbReference>
<evidence type="ECO:0000313" key="5">
    <source>
        <dbReference type="Proteomes" id="UP000520814"/>
    </source>
</evidence>
<evidence type="ECO:0000313" key="4">
    <source>
        <dbReference type="EMBL" id="MBB6052573.1"/>
    </source>
</evidence>
<reference evidence="4 5" key="1">
    <citation type="submission" date="2020-08" db="EMBL/GenBank/DDBJ databases">
        <title>Genomic Encyclopedia of Type Strains, Phase IV (KMG-IV): sequencing the most valuable type-strain genomes for metagenomic binning, comparative biology and taxonomic classification.</title>
        <authorList>
            <person name="Goeker M."/>
        </authorList>
    </citation>
    <scope>NUCLEOTIDE SEQUENCE [LARGE SCALE GENOMIC DNA]</scope>
    <source>
        <strain evidence="4 5">DSM 23562</strain>
    </source>
</reference>
<dbReference type="EMBL" id="JACHGW010000004">
    <property type="protein sequence ID" value="MBB6052573.1"/>
    <property type="molecule type" value="Genomic_DNA"/>
</dbReference>
<gene>
    <name evidence="4" type="ORF">HNQ39_004394</name>
</gene>
<dbReference type="InterPro" id="IPR003305">
    <property type="entry name" value="CenC_carb-bd"/>
</dbReference>
<dbReference type="AlphaFoldDB" id="A0A7W9SV24"/>
<dbReference type="Proteomes" id="UP000520814">
    <property type="component" value="Unassembled WGS sequence"/>
</dbReference>
<keyword evidence="5" id="KW-1185">Reference proteome</keyword>
<sequence>MKVILKPAGVLVVFGAFGVLAFVALPKKVTPPEVAPSSAPSNESPVASASAAGGGPELSTRSSGKVNWSKAKQILKPDITGPNWRMLVGKGKMENTVVPSSIAGHQFARRLTIGTLGSNSWDLQIAHPLEVAFKKGTHVRLTYWGRSKDSCTLAAVVEQAGDPYTKITSRTAKLTPEWKQYSEEWEQTADTEPGWAHINFQVGYQVGELELTGVELDAL</sequence>